<gene>
    <name evidence="9" type="ORF">D9V32_09635</name>
</gene>
<evidence type="ECO:0000256" key="3">
    <source>
        <dbReference type="ARBA" id="ARBA00022475"/>
    </source>
</evidence>
<keyword evidence="4 7" id="KW-0812">Transmembrane</keyword>
<dbReference type="RefSeq" id="WP_121648690.1">
    <property type="nucleotide sequence ID" value="NZ_RCUX01000006.1"/>
</dbReference>
<feature type="transmembrane region" description="Helical" evidence="7">
    <location>
        <begin position="311"/>
        <end position="333"/>
    </location>
</feature>
<dbReference type="SUPFAM" id="SSF103473">
    <property type="entry name" value="MFS general substrate transporter"/>
    <property type="match status" value="1"/>
</dbReference>
<dbReference type="AlphaFoldDB" id="A0A3L7A6K7"/>
<feature type="transmembrane region" description="Helical" evidence="7">
    <location>
        <begin position="58"/>
        <end position="77"/>
    </location>
</feature>
<feature type="domain" description="Major facilitator superfamily (MFS) profile" evidence="8">
    <location>
        <begin position="23"/>
        <end position="472"/>
    </location>
</feature>
<feature type="transmembrane region" description="Helical" evidence="7">
    <location>
        <begin position="415"/>
        <end position="434"/>
    </location>
</feature>
<dbReference type="InterPro" id="IPR036259">
    <property type="entry name" value="MFS_trans_sf"/>
</dbReference>
<feature type="transmembrane region" description="Helical" evidence="7">
    <location>
        <begin position="345"/>
        <end position="366"/>
    </location>
</feature>
<evidence type="ECO:0000256" key="2">
    <source>
        <dbReference type="ARBA" id="ARBA00022448"/>
    </source>
</evidence>
<feature type="transmembrane region" description="Helical" evidence="7">
    <location>
        <begin position="372"/>
        <end position="394"/>
    </location>
</feature>
<keyword evidence="6 7" id="KW-0472">Membrane</keyword>
<evidence type="ECO:0000256" key="5">
    <source>
        <dbReference type="ARBA" id="ARBA00022989"/>
    </source>
</evidence>
<name>A0A3L7A6K7_9MICO</name>
<evidence type="ECO:0000256" key="7">
    <source>
        <dbReference type="SAM" id="Phobius"/>
    </source>
</evidence>
<dbReference type="Gene3D" id="1.20.1720.10">
    <property type="entry name" value="Multidrug resistance protein D"/>
    <property type="match status" value="1"/>
</dbReference>
<comment type="caution">
    <text evidence="9">The sequence shown here is derived from an EMBL/GenBank/DDBJ whole genome shotgun (WGS) entry which is preliminary data.</text>
</comment>
<feature type="transmembrane region" description="Helical" evidence="7">
    <location>
        <begin position="279"/>
        <end position="299"/>
    </location>
</feature>
<dbReference type="PANTHER" id="PTHR42718:SF46">
    <property type="entry name" value="BLR6921 PROTEIN"/>
    <property type="match status" value="1"/>
</dbReference>
<feature type="transmembrane region" description="Helical" evidence="7">
    <location>
        <begin position="173"/>
        <end position="198"/>
    </location>
</feature>
<dbReference type="GO" id="GO:0005886">
    <property type="term" value="C:plasma membrane"/>
    <property type="evidence" value="ECO:0007669"/>
    <property type="project" value="UniProtKB-SubCell"/>
</dbReference>
<comment type="subcellular location">
    <subcellularLocation>
        <location evidence="1">Cell membrane</location>
        <topology evidence="1">Multi-pass membrane protein</topology>
    </subcellularLocation>
</comment>
<keyword evidence="2" id="KW-0813">Transport</keyword>
<dbReference type="PROSITE" id="PS50850">
    <property type="entry name" value="MFS"/>
    <property type="match status" value="1"/>
</dbReference>
<accession>A0A3L7A6K7</accession>
<dbReference type="GO" id="GO:0022857">
    <property type="term" value="F:transmembrane transporter activity"/>
    <property type="evidence" value="ECO:0007669"/>
    <property type="project" value="InterPro"/>
</dbReference>
<feature type="transmembrane region" description="Helical" evidence="7">
    <location>
        <begin position="23"/>
        <end position="46"/>
    </location>
</feature>
<dbReference type="EMBL" id="RCUX01000006">
    <property type="protein sequence ID" value="RLP75715.1"/>
    <property type="molecule type" value="Genomic_DNA"/>
</dbReference>
<dbReference type="Gene3D" id="1.20.1250.20">
    <property type="entry name" value="MFS general substrate transporter like domains"/>
    <property type="match status" value="1"/>
</dbReference>
<evidence type="ECO:0000256" key="6">
    <source>
        <dbReference type="ARBA" id="ARBA00023136"/>
    </source>
</evidence>
<feature type="transmembrane region" description="Helical" evidence="7">
    <location>
        <begin position="148"/>
        <end position="167"/>
    </location>
</feature>
<dbReference type="InterPro" id="IPR011701">
    <property type="entry name" value="MFS"/>
</dbReference>
<reference evidence="9 10" key="1">
    <citation type="submission" date="2018-10" db="EMBL/GenBank/DDBJ databases">
        <authorList>
            <person name="Li J."/>
        </authorList>
    </citation>
    <scope>NUCLEOTIDE SEQUENCE [LARGE SCALE GENOMIC DNA]</scope>
    <source>
        <strain evidence="9 10">IF 016277</strain>
    </source>
</reference>
<evidence type="ECO:0000313" key="9">
    <source>
        <dbReference type="EMBL" id="RLP75715.1"/>
    </source>
</evidence>
<organism evidence="9 10">
    <name type="scientific">Mycetocola tolaasinivorans</name>
    <dbReference type="NCBI Taxonomy" id="76635"/>
    <lineage>
        <taxon>Bacteria</taxon>
        <taxon>Bacillati</taxon>
        <taxon>Actinomycetota</taxon>
        <taxon>Actinomycetes</taxon>
        <taxon>Micrococcales</taxon>
        <taxon>Microbacteriaceae</taxon>
        <taxon>Mycetocola</taxon>
    </lineage>
</organism>
<keyword evidence="5 7" id="KW-1133">Transmembrane helix</keyword>
<feature type="transmembrane region" description="Helical" evidence="7">
    <location>
        <begin position="210"/>
        <end position="230"/>
    </location>
</feature>
<dbReference type="Pfam" id="PF07690">
    <property type="entry name" value="MFS_1"/>
    <property type="match status" value="1"/>
</dbReference>
<sequence>MTTTPGPGSGPTPGASLRAPGGALAILAIAQLIISLDINIVFVALPDMASSLGFSAQNLQWVVSAYTVVMGGFMLLGGRASDILGQKRVFILALWIYAIASLIGGFAWSPEILIGARVLQGLGGALLFPATLSLVNSLHAEGPARNRALAIWGGAGASGLTLGSLAGGVLTDLFGWAAVFFVNVPLAGIVALLAWRIIPIGVRAAVRRGFDIPGAITITAAATLAVFALVQAPEMGWSHPSVLVGAALAIIAGIAFALIERRAADPLVPAHIVRNPNLIIGSIITFLYMGTFGAIPYFMTTLFQTVLSFTPLQTGLAFLIPSAAIFVGTQIGGRATTRFGPRPTLILGAAVGLVGTAWFGLTVASGASLLTWVPGIVLSGLGQGIVWTAMWVAVGTGTADEEQGTASGIGATAQNTGNAIGLAVFVAIGATFASGGSEAARVASGAQGALTTLAALLLTIIVAALFLRRRARPPVSG</sequence>
<evidence type="ECO:0000256" key="1">
    <source>
        <dbReference type="ARBA" id="ARBA00004651"/>
    </source>
</evidence>
<dbReference type="InterPro" id="IPR020846">
    <property type="entry name" value="MFS_dom"/>
</dbReference>
<protein>
    <submittedName>
        <fullName evidence="9">MFS transporter</fullName>
    </submittedName>
</protein>
<dbReference type="OrthoDB" id="7375466at2"/>
<keyword evidence="10" id="KW-1185">Reference proteome</keyword>
<evidence type="ECO:0000313" key="10">
    <source>
        <dbReference type="Proteomes" id="UP000272503"/>
    </source>
</evidence>
<feature type="transmembrane region" description="Helical" evidence="7">
    <location>
        <begin position="89"/>
        <end position="108"/>
    </location>
</feature>
<evidence type="ECO:0000259" key="8">
    <source>
        <dbReference type="PROSITE" id="PS50850"/>
    </source>
</evidence>
<feature type="transmembrane region" description="Helical" evidence="7">
    <location>
        <begin position="446"/>
        <end position="467"/>
    </location>
</feature>
<feature type="transmembrane region" description="Helical" evidence="7">
    <location>
        <begin position="114"/>
        <end position="136"/>
    </location>
</feature>
<evidence type="ECO:0000256" key="4">
    <source>
        <dbReference type="ARBA" id="ARBA00022692"/>
    </source>
</evidence>
<feature type="transmembrane region" description="Helical" evidence="7">
    <location>
        <begin position="242"/>
        <end position="259"/>
    </location>
</feature>
<dbReference type="PANTHER" id="PTHR42718">
    <property type="entry name" value="MAJOR FACILITATOR SUPERFAMILY MULTIDRUG TRANSPORTER MFSC"/>
    <property type="match status" value="1"/>
</dbReference>
<proteinExistence type="predicted"/>
<dbReference type="CDD" id="cd17321">
    <property type="entry name" value="MFS_MMR_MDR_like"/>
    <property type="match status" value="1"/>
</dbReference>
<dbReference type="Proteomes" id="UP000272503">
    <property type="component" value="Unassembled WGS sequence"/>
</dbReference>
<keyword evidence="3" id="KW-1003">Cell membrane</keyword>